<dbReference type="Pfam" id="PF08450">
    <property type="entry name" value="SGL"/>
    <property type="match status" value="1"/>
</dbReference>
<dbReference type="KEGG" id="mthd:A3224_10045"/>
<accession>A0A143HNM4</accession>
<dbReference type="AlphaFoldDB" id="A0A143HNM4"/>
<protein>
    <recommendedName>
        <fullName evidence="4">SMP-30/Gluconolactonase/LRE-like region domain-containing protein</fullName>
    </recommendedName>
</protein>
<proteinExistence type="inferred from homology"/>
<dbReference type="Proteomes" id="UP000076077">
    <property type="component" value="Chromosome"/>
</dbReference>
<evidence type="ECO:0000259" key="4">
    <source>
        <dbReference type="Pfam" id="PF08450"/>
    </source>
</evidence>
<sequence>MGAQMQFELIDTLPTACGLGESTLWHSEHQAIYWTDMPNNQLIRYFPENGRKEVFPTAENLCSFAFIEKSDWLLCAFQSGIARFQPETQALEWIFRLPQNLKVRLNDGRMDRQGRFWVGSLIDTPDLWAEDPAQRGKLYCLDSDGNVTEHLDDIRISNGLGWSPDSRTMYFADSPRYAIYAFDFAPESGQLSNRRLFATTEEGVHADGSTVDIEGHVWNAQWGNGKVVRYAPDGSVAGEIHLPVQQATCVGFGGPERNLLFVNTAKFGLDADALRRQPQAGHLFIYATDTRGMEEKFYPG</sequence>
<keyword evidence="3" id="KW-0862">Zinc</keyword>
<feature type="binding site" evidence="3">
    <location>
        <position position="207"/>
    </location>
    <ligand>
        <name>a divalent metal cation</name>
        <dbReference type="ChEBI" id="CHEBI:60240"/>
    </ligand>
</feature>
<evidence type="ECO:0000256" key="2">
    <source>
        <dbReference type="PIRSR" id="PIRSR605511-1"/>
    </source>
</evidence>
<keyword evidence="3" id="KW-0479">Metal-binding</keyword>
<dbReference type="Gene3D" id="2.120.10.30">
    <property type="entry name" value="TolB, C-terminal domain"/>
    <property type="match status" value="1"/>
</dbReference>
<feature type="active site" description="Proton donor/acceptor" evidence="2">
    <location>
        <position position="207"/>
    </location>
</feature>
<feature type="domain" description="SMP-30/Gluconolactonase/LRE-like region" evidence="4">
    <location>
        <begin position="19"/>
        <end position="265"/>
    </location>
</feature>
<keyword evidence="6" id="KW-1185">Reference proteome</keyword>
<feature type="binding site" evidence="3">
    <location>
        <position position="106"/>
    </location>
    <ligand>
        <name>substrate</name>
    </ligand>
</feature>
<dbReference type="SUPFAM" id="SSF63829">
    <property type="entry name" value="Calcium-dependent phosphotriesterase"/>
    <property type="match status" value="1"/>
</dbReference>
<dbReference type="PRINTS" id="PR01790">
    <property type="entry name" value="SMP30FAMILY"/>
</dbReference>
<feature type="binding site" evidence="3">
    <location>
        <position position="21"/>
    </location>
    <ligand>
        <name>a divalent metal cation</name>
        <dbReference type="ChEBI" id="CHEBI:60240"/>
    </ligand>
</feature>
<name>A0A143HNM4_MICTH</name>
<organism evidence="5 6">
    <name type="scientific">Microbulbifer thermotolerans</name>
    <dbReference type="NCBI Taxonomy" id="252514"/>
    <lineage>
        <taxon>Bacteria</taxon>
        <taxon>Pseudomonadati</taxon>
        <taxon>Pseudomonadota</taxon>
        <taxon>Gammaproteobacteria</taxon>
        <taxon>Cellvibrionales</taxon>
        <taxon>Microbulbiferaceae</taxon>
        <taxon>Microbulbifer</taxon>
    </lineage>
</organism>
<feature type="binding site" evidence="3">
    <location>
        <position position="158"/>
    </location>
    <ligand>
        <name>a divalent metal cation</name>
        <dbReference type="ChEBI" id="CHEBI:60240"/>
    </ligand>
</feature>
<gene>
    <name evidence="5" type="ORF">A3224_10045</name>
</gene>
<feature type="binding site" evidence="3">
    <location>
        <position position="104"/>
    </location>
    <ligand>
        <name>substrate</name>
    </ligand>
</feature>
<evidence type="ECO:0000256" key="1">
    <source>
        <dbReference type="ARBA" id="ARBA00008853"/>
    </source>
</evidence>
<comment type="cofactor">
    <cofactor evidence="3">
        <name>Zn(2+)</name>
        <dbReference type="ChEBI" id="CHEBI:29105"/>
    </cofactor>
    <text evidence="3">Binds 1 divalent metal cation per subunit.</text>
</comment>
<dbReference type="PANTHER" id="PTHR10907">
    <property type="entry name" value="REGUCALCIN"/>
    <property type="match status" value="1"/>
</dbReference>
<dbReference type="InterPro" id="IPR013658">
    <property type="entry name" value="SGL"/>
</dbReference>
<evidence type="ECO:0000313" key="6">
    <source>
        <dbReference type="Proteomes" id="UP000076077"/>
    </source>
</evidence>
<dbReference type="PANTHER" id="PTHR10907:SF47">
    <property type="entry name" value="REGUCALCIN"/>
    <property type="match status" value="1"/>
</dbReference>
<dbReference type="EMBL" id="CP014864">
    <property type="protein sequence ID" value="AMX02872.1"/>
    <property type="molecule type" value="Genomic_DNA"/>
</dbReference>
<dbReference type="GO" id="GO:0004341">
    <property type="term" value="F:gluconolactonase activity"/>
    <property type="evidence" value="ECO:0007669"/>
    <property type="project" value="TreeGrafter"/>
</dbReference>
<dbReference type="OrthoDB" id="9775406at2"/>
<dbReference type="GO" id="GO:0019853">
    <property type="term" value="P:L-ascorbic acid biosynthetic process"/>
    <property type="evidence" value="ECO:0007669"/>
    <property type="project" value="TreeGrafter"/>
</dbReference>
<reference evidence="6" key="1">
    <citation type="submission" date="2016-03" db="EMBL/GenBank/DDBJ databases">
        <authorList>
            <person name="Lee Y.-S."/>
            <person name="Choi Y.-L."/>
        </authorList>
    </citation>
    <scope>NUCLEOTIDE SEQUENCE [LARGE SCALE GENOMIC DNA]</scope>
    <source>
        <strain evidence="6">DAU221</strain>
    </source>
</reference>
<dbReference type="GO" id="GO:0005509">
    <property type="term" value="F:calcium ion binding"/>
    <property type="evidence" value="ECO:0007669"/>
    <property type="project" value="TreeGrafter"/>
</dbReference>
<dbReference type="STRING" id="252514.A3224_10045"/>
<comment type="similarity">
    <text evidence="1">Belongs to the SMP-30/CGR1 family.</text>
</comment>
<dbReference type="InterPro" id="IPR005511">
    <property type="entry name" value="SMP-30"/>
</dbReference>
<evidence type="ECO:0000256" key="3">
    <source>
        <dbReference type="PIRSR" id="PIRSR605511-2"/>
    </source>
</evidence>
<dbReference type="InterPro" id="IPR011042">
    <property type="entry name" value="6-blade_b-propeller_TolB-like"/>
</dbReference>
<evidence type="ECO:0000313" key="5">
    <source>
        <dbReference type="EMBL" id="AMX02872.1"/>
    </source>
</evidence>